<organism evidence="1 2">
    <name type="scientific">Owenia fusiformis</name>
    <name type="common">Polychaete worm</name>
    <dbReference type="NCBI Taxonomy" id="6347"/>
    <lineage>
        <taxon>Eukaryota</taxon>
        <taxon>Metazoa</taxon>
        <taxon>Spiralia</taxon>
        <taxon>Lophotrochozoa</taxon>
        <taxon>Annelida</taxon>
        <taxon>Polychaeta</taxon>
        <taxon>Sedentaria</taxon>
        <taxon>Canalipalpata</taxon>
        <taxon>Sabellida</taxon>
        <taxon>Oweniida</taxon>
        <taxon>Oweniidae</taxon>
        <taxon>Owenia</taxon>
    </lineage>
</organism>
<name>A0A8J1YAE0_OWEFU</name>
<evidence type="ECO:0000313" key="2">
    <source>
        <dbReference type="Proteomes" id="UP000749559"/>
    </source>
</evidence>
<evidence type="ECO:0000313" key="1">
    <source>
        <dbReference type="EMBL" id="CAH1800772.1"/>
    </source>
</evidence>
<keyword evidence="2" id="KW-1185">Reference proteome</keyword>
<sequence length="102" mass="11393">YLVVKSNARVAEIIYIAQSTKVLLIATRTGPLLRRYTITRTASFVEILIFTIIASSLNTDRAKPCSATYLRSRYTAIAERCRVHIWLTGLAHPCIPLSPNST</sequence>
<feature type="non-terminal residue" evidence="1">
    <location>
        <position position="102"/>
    </location>
</feature>
<feature type="non-terminal residue" evidence="1">
    <location>
        <position position="1"/>
    </location>
</feature>
<reference evidence="1" key="1">
    <citation type="submission" date="2022-03" db="EMBL/GenBank/DDBJ databases">
        <authorList>
            <person name="Martin C."/>
        </authorList>
    </citation>
    <scope>NUCLEOTIDE SEQUENCE</scope>
</reference>
<gene>
    <name evidence="1" type="ORF">OFUS_LOCUS24618</name>
</gene>
<accession>A0A8J1YAE0</accession>
<dbReference type="Proteomes" id="UP000749559">
    <property type="component" value="Unassembled WGS sequence"/>
</dbReference>
<dbReference type="AlphaFoldDB" id="A0A8J1YAE0"/>
<protein>
    <submittedName>
        <fullName evidence="1">Uncharacterized protein</fullName>
    </submittedName>
</protein>
<proteinExistence type="predicted"/>
<dbReference type="EMBL" id="CAIIXF020000012">
    <property type="protein sequence ID" value="CAH1800772.1"/>
    <property type="molecule type" value="Genomic_DNA"/>
</dbReference>
<comment type="caution">
    <text evidence="1">The sequence shown here is derived from an EMBL/GenBank/DDBJ whole genome shotgun (WGS) entry which is preliminary data.</text>
</comment>